<evidence type="ECO:0000256" key="1">
    <source>
        <dbReference type="ARBA" id="ARBA00022729"/>
    </source>
</evidence>
<dbReference type="Proteomes" id="UP001299220">
    <property type="component" value="Unassembled WGS sequence"/>
</dbReference>
<comment type="caution">
    <text evidence="4">The sequence shown here is derived from an EMBL/GenBank/DDBJ whole genome shotgun (WGS) entry which is preliminary data.</text>
</comment>
<dbReference type="SUPFAM" id="SSF53850">
    <property type="entry name" value="Periplasmic binding protein-like II"/>
    <property type="match status" value="2"/>
</dbReference>
<keyword evidence="1 2" id="KW-0732">Signal</keyword>
<feature type="chain" id="PRO_5047292483" evidence="2">
    <location>
        <begin position="24"/>
        <end position="275"/>
    </location>
</feature>
<accession>A0ABS9CLH8</accession>
<dbReference type="Pfam" id="PF00497">
    <property type="entry name" value="SBP_bac_3"/>
    <property type="match status" value="1"/>
</dbReference>
<proteinExistence type="predicted"/>
<evidence type="ECO:0000256" key="2">
    <source>
        <dbReference type="SAM" id="SignalP"/>
    </source>
</evidence>
<protein>
    <submittedName>
        <fullName evidence="4">Transporter substrate-binding domain-containing protein</fullName>
    </submittedName>
</protein>
<dbReference type="EMBL" id="JAFBIT010000001">
    <property type="protein sequence ID" value="MCF2651077.1"/>
    <property type="molecule type" value="Genomic_DNA"/>
</dbReference>
<sequence length="275" mass="29781">MKMKKVLAAFLAGVLAVSMTACSGGSAKKIESPDDFEGAKISVQTATTAHDNIQAMLDEGKKIEVLPYEKVTQCFDDLDLGRVDAVYVDSVVAAYYLTGENSKFEKVWTSEEGEPMGICLKKGNTDLKAIIEAAIDTLYYNGKMGEIATAHFGSNVTEGVRTVTEEPVLDLSALKTITDGKLTVGMEIGYPPMEYMDETGLNPMGFDVDIANALGELLGLEVELVNTAWDGIFAGLDKDQYDMIISSVSITPDRQAAYELTEPYVSNQLVIVTKK</sequence>
<dbReference type="PROSITE" id="PS51257">
    <property type="entry name" value="PROKAR_LIPOPROTEIN"/>
    <property type="match status" value="1"/>
</dbReference>
<name>A0ABS9CLH8_9FIRM</name>
<organism evidence="4 5">
    <name type="scientific">Anaeromassilibacillus senegalensis</name>
    <dbReference type="NCBI Taxonomy" id="1673717"/>
    <lineage>
        <taxon>Bacteria</taxon>
        <taxon>Bacillati</taxon>
        <taxon>Bacillota</taxon>
        <taxon>Clostridia</taxon>
        <taxon>Eubacteriales</taxon>
        <taxon>Acutalibacteraceae</taxon>
        <taxon>Anaeromassilibacillus</taxon>
    </lineage>
</organism>
<dbReference type="Gene3D" id="3.40.190.10">
    <property type="entry name" value="Periplasmic binding protein-like II"/>
    <property type="match status" value="3"/>
</dbReference>
<evidence type="ECO:0000313" key="4">
    <source>
        <dbReference type="EMBL" id="MCF2651077.1"/>
    </source>
</evidence>
<dbReference type="PANTHER" id="PTHR35936">
    <property type="entry name" value="MEMBRANE-BOUND LYTIC MUREIN TRANSGLYCOSYLASE F"/>
    <property type="match status" value="1"/>
</dbReference>
<feature type="signal peptide" evidence="2">
    <location>
        <begin position="1"/>
        <end position="23"/>
    </location>
</feature>
<gene>
    <name evidence="4" type="ORF">JQM67_00435</name>
</gene>
<dbReference type="RefSeq" id="WP_235322021.1">
    <property type="nucleotide sequence ID" value="NZ_JAFBIT010000001.1"/>
</dbReference>
<reference evidence="4 5" key="1">
    <citation type="submission" date="2020-12" db="EMBL/GenBank/DDBJ databases">
        <title>Whole genome sequences of gut porcine anaerobes.</title>
        <authorList>
            <person name="Kubasova T."/>
            <person name="Jahodarova E."/>
            <person name="Rychlik I."/>
        </authorList>
    </citation>
    <scope>NUCLEOTIDE SEQUENCE [LARGE SCALE GENOMIC DNA]</scope>
    <source>
        <strain evidence="4 5">An867</strain>
    </source>
</reference>
<evidence type="ECO:0000313" key="5">
    <source>
        <dbReference type="Proteomes" id="UP001299220"/>
    </source>
</evidence>
<evidence type="ECO:0000259" key="3">
    <source>
        <dbReference type="Pfam" id="PF00497"/>
    </source>
</evidence>
<dbReference type="InterPro" id="IPR001638">
    <property type="entry name" value="Solute-binding_3/MltF_N"/>
</dbReference>
<dbReference type="PANTHER" id="PTHR35936:SF19">
    <property type="entry name" value="AMINO-ACID-BINDING PROTEIN YXEM-RELATED"/>
    <property type="match status" value="1"/>
</dbReference>
<feature type="domain" description="Solute-binding protein family 3/N-terminal" evidence="3">
    <location>
        <begin position="182"/>
        <end position="274"/>
    </location>
</feature>
<keyword evidence="5" id="KW-1185">Reference proteome</keyword>